<dbReference type="EMBL" id="CP010975">
    <property type="protein sequence ID" value="AKE51687.1"/>
    <property type="molecule type" value="Genomic_DNA"/>
</dbReference>
<dbReference type="Proteomes" id="UP000034071">
    <property type="component" value="Chromosome"/>
</dbReference>
<keyword evidence="1" id="KW-0472">Membrane</keyword>
<keyword evidence="3" id="KW-1185">Reference proteome</keyword>
<name>A0A0F6TPL4_9GAMM</name>
<evidence type="ECO:0000256" key="1">
    <source>
        <dbReference type="SAM" id="Phobius"/>
    </source>
</evidence>
<dbReference type="HOGENOM" id="CLU_2538067_0_0_6"/>
<sequence length="83" mass="9350">MLRTLNTTLMAFLLAIALCMIMVLFLPVSLHNRLLLTVVFVAPIWLGIAVWVTQKNNMKRVLVYQLITLLALSGLIMVGLYYG</sequence>
<gene>
    <name evidence="2" type="ORF">TQ33_0712</name>
</gene>
<keyword evidence="1" id="KW-1133">Transmembrane helix</keyword>
<dbReference type="KEGG" id="kge:TQ33_0712"/>
<evidence type="ECO:0000313" key="2">
    <source>
        <dbReference type="EMBL" id="AKE51687.1"/>
    </source>
</evidence>
<reference evidence="2 3" key="1">
    <citation type="submission" date="2015-02" db="EMBL/GenBank/DDBJ databases">
        <title>Complete genome sequence of Kangiella geojedonensis strain YCS-5T.</title>
        <authorList>
            <person name="Kim K.M."/>
        </authorList>
    </citation>
    <scope>NUCLEOTIDE SEQUENCE [LARGE SCALE GENOMIC DNA]</scope>
    <source>
        <strain evidence="2 3">YCS-5</strain>
    </source>
</reference>
<protein>
    <submittedName>
        <fullName evidence="2">Uncharacterized protein</fullName>
    </submittedName>
</protein>
<accession>A0A0F6TPL4</accession>
<keyword evidence="1" id="KW-0812">Transmembrane</keyword>
<organism evidence="2 3">
    <name type="scientific">Kangiella geojedonensis</name>
    <dbReference type="NCBI Taxonomy" id="914150"/>
    <lineage>
        <taxon>Bacteria</taxon>
        <taxon>Pseudomonadati</taxon>
        <taxon>Pseudomonadota</taxon>
        <taxon>Gammaproteobacteria</taxon>
        <taxon>Kangiellales</taxon>
        <taxon>Kangiellaceae</taxon>
        <taxon>Kangiella</taxon>
    </lineage>
</organism>
<evidence type="ECO:0000313" key="3">
    <source>
        <dbReference type="Proteomes" id="UP000034071"/>
    </source>
</evidence>
<dbReference type="AlphaFoldDB" id="A0A0F6TPL4"/>
<feature type="transmembrane region" description="Helical" evidence="1">
    <location>
        <begin position="61"/>
        <end position="82"/>
    </location>
</feature>
<dbReference type="OrthoDB" id="9915821at2"/>
<feature type="transmembrane region" description="Helical" evidence="1">
    <location>
        <begin position="7"/>
        <end position="28"/>
    </location>
</feature>
<proteinExistence type="predicted"/>
<feature type="transmembrane region" description="Helical" evidence="1">
    <location>
        <begin position="34"/>
        <end position="52"/>
    </location>
</feature>
<dbReference type="RefSeq" id="WP_144405942.1">
    <property type="nucleotide sequence ID" value="NZ_CP010975.1"/>
</dbReference>
<dbReference type="STRING" id="914150.TQ33_0712"/>